<evidence type="ECO:0000313" key="3">
    <source>
        <dbReference type="EMBL" id="MFD0917767.1"/>
    </source>
</evidence>
<dbReference type="SUPFAM" id="SSF51445">
    <property type="entry name" value="(Trans)glycosidases"/>
    <property type="match status" value="1"/>
</dbReference>
<keyword evidence="4" id="KW-1185">Reference proteome</keyword>
<dbReference type="CDD" id="cd00599">
    <property type="entry name" value="GH25_muramidase"/>
    <property type="match status" value="1"/>
</dbReference>
<dbReference type="InterPro" id="IPR002053">
    <property type="entry name" value="Glyco_hydro_25"/>
</dbReference>
<organism evidence="3 4">
    <name type="scientific">Pseudahrensia aquimaris</name>
    <dbReference type="NCBI Taxonomy" id="744461"/>
    <lineage>
        <taxon>Bacteria</taxon>
        <taxon>Pseudomonadati</taxon>
        <taxon>Pseudomonadota</taxon>
        <taxon>Alphaproteobacteria</taxon>
        <taxon>Hyphomicrobiales</taxon>
        <taxon>Ahrensiaceae</taxon>
        <taxon>Pseudahrensia</taxon>
    </lineage>
</organism>
<dbReference type="EMBL" id="JBHTJV010000025">
    <property type="protein sequence ID" value="MFD0917767.1"/>
    <property type="molecule type" value="Genomic_DNA"/>
</dbReference>
<comment type="similarity">
    <text evidence="1">Belongs to the glycosyl hydrolase 25 family.</text>
</comment>
<evidence type="ECO:0000256" key="2">
    <source>
        <dbReference type="SAM" id="MobiDB-lite"/>
    </source>
</evidence>
<reference evidence="4" key="1">
    <citation type="journal article" date="2019" name="Int. J. Syst. Evol. Microbiol.">
        <title>The Global Catalogue of Microorganisms (GCM) 10K type strain sequencing project: providing services to taxonomists for standard genome sequencing and annotation.</title>
        <authorList>
            <consortium name="The Broad Institute Genomics Platform"/>
            <consortium name="The Broad Institute Genome Sequencing Center for Infectious Disease"/>
            <person name="Wu L."/>
            <person name="Ma J."/>
        </authorList>
    </citation>
    <scope>NUCLEOTIDE SEQUENCE [LARGE SCALE GENOMIC DNA]</scope>
    <source>
        <strain evidence="4">CCUG 60023</strain>
    </source>
</reference>
<dbReference type="InterPro" id="IPR017853">
    <property type="entry name" value="GH"/>
</dbReference>
<evidence type="ECO:0000256" key="1">
    <source>
        <dbReference type="ARBA" id="ARBA00010646"/>
    </source>
</evidence>
<feature type="compositionally biased region" description="Basic and acidic residues" evidence="2">
    <location>
        <begin position="489"/>
        <end position="501"/>
    </location>
</feature>
<accession>A0ABW3FJE7</accession>
<gene>
    <name evidence="3" type="ORF">ACFQ14_15290</name>
</gene>
<sequence length="501" mass="55890">MTLMPLASGFAARPLQLLAVSLAAMLVWLLPAHAKKHAWSPWHSKNTSIIIDAYAYTPIDWGKLRDNKRLVGFINKASDGLVDPWRCKGSELQQNYCKVRWRRYKAEHELFLTRRALAKALGLKWGSYHLARPGNPVGQALHYIQYADPQPDDLIALDIEHNDPKKWMSLKDSEIFARTIKRKLGRYPMLYTNHDTAKYIARNRDKYPLLSKLNLWYARYKDRIPGVFPLGHWPQYTIWQFSSIHNCTKRRCLYRVKGTDRTVDVNVAPYSVATARKLWPFDDWTAIDRPLKKNKPDLLVAKVEPAKPSPSKTTPKARPSVPVAIAQPGAAIVARAYAPVPAKSSAEAAIGNLLAPKALVEADSDEVAIVVPKQIEDKSGKLVARLVDRAIEKTAGLAVPKPNPIARGNDVAIGAIEKQLTEIETVETAAVITLPDRVMEELVDTPAAEIPAVAPAKNTSAAPVTTVVWRSLDSAPRYKAQSKPVADWRTSDQVRDAVRAR</sequence>
<name>A0ABW3FJE7_9HYPH</name>
<dbReference type="PROSITE" id="PS51904">
    <property type="entry name" value="GLYCOSYL_HYDROL_F25_2"/>
    <property type="match status" value="1"/>
</dbReference>
<dbReference type="Pfam" id="PF01183">
    <property type="entry name" value="Glyco_hydro_25"/>
    <property type="match status" value="1"/>
</dbReference>
<proteinExistence type="inferred from homology"/>
<dbReference type="RefSeq" id="WP_377213619.1">
    <property type="nucleotide sequence ID" value="NZ_JBHTJV010000025.1"/>
</dbReference>
<protein>
    <submittedName>
        <fullName evidence="3">GH25 family lysozyme</fullName>
    </submittedName>
</protein>
<feature type="region of interest" description="Disordered" evidence="2">
    <location>
        <begin position="476"/>
        <end position="501"/>
    </location>
</feature>
<evidence type="ECO:0000313" key="4">
    <source>
        <dbReference type="Proteomes" id="UP001597101"/>
    </source>
</evidence>
<comment type="caution">
    <text evidence="3">The sequence shown here is derived from an EMBL/GenBank/DDBJ whole genome shotgun (WGS) entry which is preliminary data.</text>
</comment>
<dbReference type="Proteomes" id="UP001597101">
    <property type="component" value="Unassembled WGS sequence"/>
</dbReference>
<dbReference type="Gene3D" id="3.20.20.80">
    <property type="entry name" value="Glycosidases"/>
    <property type="match status" value="1"/>
</dbReference>